<gene>
    <name evidence="1" type="ORF">EYF80_029814</name>
</gene>
<organism evidence="1 2">
    <name type="scientific">Liparis tanakae</name>
    <name type="common">Tanaka's snailfish</name>
    <dbReference type="NCBI Taxonomy" id="230148"/>
    <lineage>
        <taxon>Eukaryota</taxon>
        <taxon>Metazoa</taxon>
        <taxon>Chordata</taxon>
        <taxon>Craniata</taxon>
        <taxon>Vertebrata</taxon>
        <taxon>Euteleostomi</taxon>
        <taxon>Actinopterygii</taxon>
        <taxon>Neopterygii</taxon>
        <taxon>Teleostei</taxon>
        <taxon>Neoteleostei</taxon>
        <taxon>Acanthomorphata</taxon>
        <taxon>Eupercaria</taxon>
        <taxon>Perciformes</taxon>
        <taxon>Cottioidei</taxon>
        <taxon>Cottales</taxon>
        <taxon>Liparidae</taxon>
        <taxon>Liparis</taxon>
    </lineage>
</organism>
<protein>
    <submittedName>
        <fullName evidence="1">Uncharacterized protein</fullName>
    </submittedName>
</protein>
<proteinExistence type="predicted"/>
<evidence type="ECO:0000313" key="1">
    <source>
        <dbReference type="EMBL" id="TNN59972.1"/>
    </source>
</evidence>
<comment type="caution">
    <text evidence="1">The sequence shown here is derived from an EMBL/GenBank/DDBJ whole genome shotgun (WGS) entry which is preliminary data.</text>
</comment>
<reference evidence="1 2" key="1">
    <citation type="submission" date="2019-03" db="EMBL/GenBank/DDBJ databases">
        <title>First draft genome of Liparis tanakae, snailfish: a comprehensive survey of snailfish specific genes.</title>
        <authorList>
            <person name="Kim W."/>
            <person name="Song I."/>
            <person name="Jeong J.-H."/>
            <person name="Kim D."/>
            <person name="Kim S."/>
            <person name="Ryu S."/>
            <person name="Song J.Y."/>
            <person name="Lee S.K."/>
        </authorList>
    </citation>
    <scope>NUCLEOTIDE SEQUENCE [LARGE SCALE GENOMIC DNA]</scope>
    <source>
        <tissue evidence="1">Muscle</tissue>
    </source>
</reference>
<dbReference type="Proteomes" id="UP000314294">
    <property type="component" value="Unassembled WGS sequence"/>
</dbReference>
<keyword evidence="2" id="KW-1185">Reference proteome</keyword>
<evidence type="ECO:0000313" key="2">
    <source>
        <dbReference type="Proteomes" id="UP000314294"/>
    </source>
</evidence>
<name>A0A4Z2H4X9_9TELE</name>
<sequence length="100" mass="10789">MTAVICWSMKMRMVQSKAGSAATSSVHQGLSPSGSISQPRFFDVGFEEKAGMDGSLRAALTDTLRLLHGMESEPFPVMFHSCVTFHFCMSSSEALTGGEH</sequence>
<accession>A0A4Z2H4X9</accession>
<dbReference type="EMBL" id="SRLO01000343">
    <property type="protein sequence ID" value="TNN59972.1"/>
    <property type="molecule type" value="Genomic_DNA"/>
</dbReference>
<dbReference type="AlphaFoldDB" id="A0A4Z2H4X9"/>